<proteinExistence type="predicted"/>
<protein>
    <submittedName>
        <fullName evidence="1">Calpastatin</fullName>
    </submittedName>
</protein>
<reference evidence="1 2" key="1">
    <citation type="journal article" date="2014" name="Int. J. Syst. Evol. Microbiol.">
        <title>Complete genome sequence of Corynebacterium casei LMG S-19264T (=DSM 44701T), isolated from a smear-ripened cheese.</title>
        <authorList>
            <consortium name="US DOE Joint Genome Institute (JGI-PGF)"/>
            <person name="Walter F."/>
            <person name="Albersmeier A."/>
            <person name="Kalinowski J."/>
            <person name="Ruckert C."/>
        </authorList>
    </citation>
    <scope>NUCLEOTIDE SEQUENCE [LARGE SCALE GENOMIC DNA]</scope>
    <source>
        <strain evidence="1 2">KCTC 12866</strain>
    </source>
</reference>
<evidence type="ECO:0000313" key="1">
    <source>
        <dbReference type="EMBL" id="GHB56518.1"/>
    </source>
</evidence>
<gene>
    <name evidence="1" type="ORF">GCM10007390_07330</name>
</gene>
<name>A0A8J3G7L3_9BACT</name>
<dbReference type="AlphaFoldDB" id="A0A8J3G7L3"/>
<sequence>MNDPYDLNRFLTAQESTYETALREIRNGRKQSHWMWFIFPQIVGLGRTETSQTYAIKSREEAIAYLDHPTLGERLREASEALLSLENKSATEVFGTPDDLKLRSSMTLFKSVSTGNEVFLQVLDRFYEGEEDPQTVRILSKM</sequence>
<dbReference type="InterPro" id="IPR014937">
    <property type="entry name" value="DUF1810"/>
</dbReference>
<dbReference type="InterPro" id="IPR036287">
    <property type="entry name" value="Rv1873-like_sf"/>
</dbReference>
<dbReference type="Gene3D" id="1.25.40.380">
    <property type="entry name" value="Protein of unknown function DUF1810"/>
    <property type="match status" value="1"/>
</dbReference>
<dbReference type="PIRSF" id="PIRSF008546">
    <property type="entry name" value="UCP008546"/>
    <property type="match status" value="1"/>
</dbReference>
<dbReference type="EMBL" id="BMXF01000001">
    <property type="protein sequence ID" value="GHB56518.1"/>
    <property type="molecule type" value="Genomic_DNA"/>
</dbReference>
<comment type="caution">
    <text evidence="1">The sequence shown here is derived from an EMBL/GenBank/DDBJ whole genome shotgun (WGS) entry which is preliminary data.</text>
</comment>
<dbReference type="Proteomes" id="UP000598271">
    <property type="component" value="Unassembled WGS sequence"/>
</dbReference>
<evidence type="ECO:0000313" key="2">
    <source>
        <dbReference type="Proteomes" id="UP000598271"/>
    </source>
</evidence>
<dbReference type="Pfam" id="PF08837">
    <property type="entry name" value="DUF1810"/>
    <property type="match status" value="1"/>
</dbReference>
<organism evidence="1 2">
    <name type="scientific">Persicitalea jodogahamensis</name>
    <dbReference type="NCBI Taxonomy" id="402147"/>
    <lineage>
        <taxon>Bacteria</taxon>
        <taxon>Pseudomonadati</taxon>
        <taxon>Bacteroidota</taxon>
        <taxon>Cytophagia</taxon>
        <taxon>Cytophagales</taxon>
        <taxon>Spirosomataceae</taxon>
        <taxon>Persicitalea</taxon>
    </lineage>
</organism>
<dbReference type="SUPFAM" id="SSF140736">
    <property type="entry name" value="Rv1873-like"/>
    <property type="match status" value="1"/>
</dbReference>
<dbReference type="RefSeq" id="WP_189562986.1">
    <property type="nucleotide sequence ID" value="NZ_BMXF01000001.1"/>
</dbReference>
<keyword evidence="2" id="KW-1185">Reference proteome</keyword>
<accession>A0A8J3G7L3</accession>